<dbReference type="FunFam" id="3.30.60.90:FF:000016">
    <property type="entry name" value="Refractory to sigma P"/>
    <property type="match status" value="1"/>
</dbReference>
<dbReference type="SUPFAM" id="SSF46934">
    <property type="entry name" value="UBA-like"/>
    <property type="match status" value="1"/>
</dbReference>
<evidence type="ECO:0000256" key="4">
    <source>
        <dbReference type="PROSITE-ProRule" id="PRU00228"/>
    </source>
</evidence>
<name>A0A815SUJ7_9BILA</name>
<evidence type="ECO:0000256" key="3">
    <source>
        <dbReference type="ARBA" id="ARBA00022833"/>
    </source>
</evidence>
<dbReference type="PROSITE" id="PS50135">
    <property type="entry name" value="ZF_ZZ_2"/>
    <property type="match status" value="1"/>
</dbReference>
<dbReference type="Pfam" id="PF00569">
    <property type="entry name" value="ZZ"/>
    <property type="match status" value="1"/>
</dbReference>
<dbReference type="PROSITE" id="PS01357">
    <property type="entry name" value="ZF_ZZ_1"/>
    <property type="match status" value="1"/>
</dbReference>
<dbReference type="SUPFAM" id="SSF57850">
    <property type="entry name" value="RING/U-box"/>
    <property type="match status" value="1"/>
</dbReference>
<dbReference type="Gene3D" id="3.30.60.90">
    <property type="match status" value="1"/>
</dbReference>
<feature type="compositionally biased region" description="Basic and acidic residues" evidence="5">
    <location>
        <begin position="829"/>
        <end position="842"/>
    </location>
</feature>
<dbReference type="SMART" id="SM00291">
    <property type="entry name" value="ZnF_ZZ"/>
    <property type="match status" value="1"/>
</dbReference>
<dbReference type="EMBL" id="CAJNOU010006131">
    <property type="protein sequence ID" value="CAF1497646.1"/>
    <property type="molecule type" value="Genomic_DNA"/>
</dbReference>
<dbReference type="Gene3D" id="3.10.20.90">
    <property type="entry name" value="Phosphatidylinositol 3-kinase Catalytic Subunit, Chain A, domain 1"/>
    <property type="match status" value="1"/>
</dbReference>
<feature type="region of interest" description="Disordered" evidence="5">
    <location>
        <begin position="549"/>
        <end position="597"/>
    </location>
</feature>
<dbReference type="InterPro" id="IPR009060">
    <property type="entry name" value="UBA-like_sf"/>
</dbReference>
<reference evidence="7" key="1">
    <citation type="submission" date="2021-02" db="EMBL/GenBank/DDBJ databases">
        <authorList>
            <person name="Nowell W R."/>
        </authorList>
    </citation>
    <scope>NUCLEOTIDE SEQUENCE</scope>
</reference>
<feature type="compositionally biased region" description="Low complexity" evidence="5">
    <location>
        <begin position="549"/>
        <end position="574"/>
    </location>
</feature>
<evidence type="ECO:0000313" key="7">
    <source>
        <dbReference type="EMBL" id="CAF1497646.1"/>
    </source>
</evidence>
<evidence type="ECO:0000259" key="6">
    <source>
        <dbReference type="PROSITE" id="PS50135"/>
    </source>
</evidence>
<dbReference type="SUPFAM" id="SSF54277">
    <property type="entry name" value="CAD &amp; PB1 domains"/>
    <property type="match status" value="1"/>
</dbReference>
<feature type="domain" description="ZZ-type" evidence="6">
    <location>
        <begin position="660"/>
        <end position="710"/>
    </location>
</feature>
<dbReference type="CDD" id="cd02340">
    <property type="entry name" value="ZZ_NBR1_like"/>
    <property type="match status" value="1"/>
</dbReference>
<dbReference type="InterPro" id="IPR029526">
    <property type="entry name" value="PGBD"/>
</dbReference>
<evidence type="ECO:0000256" key="5">
    <source>
        <dbReference type="SAM" id="MobiDB-lite"/>
    </source>
</evidence>
<proteinExistence type="predicted"/>
<dbReference type="AlphaFoldDB" id="A0A815SUJ7"/>
<accession>A0A815SUJ7</accession>
<feature type="region of interest" description="Disordered" evidence="5">
    <location>
        <begin position="829"/>
        <end position="869"/>
    </location>
</feature>
<dbReference type="Proteomes" id="UP000663889">
    <property type="component" value="Unassembled WGS sequence"/>
</dbReference>
<feature type="compositionally biased region" description="Low complexity" evidence="5">
    <location>
        <begin position="843"/>
        <end position="869"/>
    </location>
</feature>
<sequence length="953" mass="109506">MSQDNSGSTFSSDSDILYSLNIDQVLSEDDAGDSLDSDTDEINNIHDKMEIDSEVDNDSDNSIVDTDEIDVNMVSTDHKNISWSRTTNFEPNLPPFEGRFMLKDSILLPKYPSPFDFFNLFFTQEIVDHIVQQSNLYHTQQNFKQAPMTNQDLYRLIGFLFYSSLYKLPRKSDYWSTSFGPDIVMKNITRDRIFQLLRSLHFGDNNLQTQSCDKIEPLIHLFNKQCDSVIRQEQNISIDEQIIRFKGKTAPKNYKQYMPKKPIRRGFKLWCLSGVSAFTYKVKLYRGASGSTPVAPVNLSRRTTTSFAPETRSKYQTDEENEKLDQQYDDIKHYGRSGMIVIDLLEGVPKGSHVFVDNYFGSLTLLNKMSILGYGLTCTLRSSRIKNCPVESEKNMKKKPRGYYDYLVSADKKNIIVAWKDNRRVLIGSNSVGVEPITQLSRWSKEENKKIPIDTPQIIQIYNKNRGGVDKMNMLCSLHPIPFKSKKWYMPIAWRLIDMMVINSWIIWKYMSNTDDQNSRSTRLFYFKMAIANTMLRESRSIERRILQSSTTTHYQSSTTTHYQSSTTTHYQSSESDDDENILNPPKRKKKETRSSVSSMVRLDGIEHWPEVQRNIRLRCQFTLQYIDEDNDRITFSSNSELLSALNNISAESNQNTIIHVGVTCDGCQGPVIGNRYKCLECRNYDLCQICSDKNLHSEHNMLKLTRPSQRLFGGHHRCGGRRESFGGNSRFWHHFMRQQCAPAAFHVPFDITNFLNQFKCKELAEFIEVHIPEYLRTEKINEMLNQFKTGEQADKPVDETILLENVGKILHGLLSSFGINCDYSVDKQTEEGKPKEKKEETTTTNNNTSTEPKPTAPSATAASTSASTNLPPLGNLLEQLQTMFAPMFQPQTTTSPTEDQQVKEQKKINECIERMISMGFVNSNGVLTELIKSKKGDLDQVLDALNPRNYKN</sequence>
<dbReference type="InterPro" id="IPR000433">
    <property type="entry name" value="Znf_ZZ"/>
</dbReference>
<evidence type="ECO:0000313" key="8">
    <source>
        <dbReference type="Proteomes" id="UP000663889"/>
    </source>
</evidence>
<dbReference type="GO" id="GO:0008270">
    <property type="term" value="F:zinc ion binding"/>
    <property type="evidence" value="ECO:0007669"/>
    <property type="project" value="UniProtKB-KW"/>
</dbReference>
<evidence type="ECO:0000256" key="1">
    <source>
        <dbReference type="ARBA" id="ARBA00022723"/>
    </source>
</evidence>
<keyword evidence="2 4" id="KW-0863">Zinc-finger</keyword>
<dbReference type="PANTHER" id="PTHR47272">
    <property type="entry name" value="DDE_TNP_1_7 DOMAIN-CONTAINING PROTEIN"/>
    <property type="match status" value="1"/>
</dbReference>
<dbReference type="Pfam" id="PF13843">
    <property type="entry name" value="DDE_Tnp_1_7"/>
    <property type="match status" value="1"/>
</dbReference>
<keyword evidence="1" id="KW-0479">Metal-binding</keyword>
<protein>
    <recommendedName>
        <fullName evidence="6">ZZ-type domain-containing protein</fullName>
    </recommendedName>
</protein>
<keyword evidence="3" id="KW-0862">Zinc</keyword>
<gene>
    <name evidence="7" type="ORF">SEV965_LOCUS35903</name>
</gene>
<dbReference type="Gene3D" id="1.10.8.10">
    <property type="entry name" value="DNA helicase RuvA subunit, C-terminal domain"/>
    <property type="match status" value="1"/>
</dbReference>
<dbReference type="InterPro" id="IPR043145">
    <property type="entry name" value="Znf_ZZ_sf"/>
</dbReference>
<comment type="caution">
    <text evidence="7">The sequence shown here is derived from an EMBL/GenBank/DDBJ whole genome shotgun (WGS) entry which is preliminary data.</text>
</comment>
<organism evidence="7 8">
    <name type="scientific">Rotaria sordida</name>
    <dbReference type="NCBI Taxonomy" id="392033"/>
    <lineage>
        <taxon>Eukaryota</taxon>
        <taxon>Metazoa</taxon>
        <taxon>Spiralia</taxon>
        <taxon>Gnathifera</taxon>
        <taxon>Rotifera</taxon>
        <taxon>Eurotatoria</taxon>
        <taxon>Bdelloidea</taxon>
        <taxon>Philodinida</taxon>
        <taxon>Philodinidae</taxon>
        <taxon>Rotaria</taxon>
    </lineage>
</organism>
<evidence type="ECO:0000256" key="2">
    <source>
        <dbReference type="ARBA" id="ARBA00022771"/>
    </source>
</evidence>